<feature type="transmembrane region" description="Helical" evidence="7">
    <location>
        <begin position="287"/>
        <end position="311"/>
    </location>
</feature>
<evidence type="ECO:0008006" key="10">
    <source>
        <dbReference type="Google" id="ProtNLM"/>
    </source>
</evidence>
<dbReference type="PANTHER" id="PTHR10926:SF21">
    <property type="entry name" value="PROTEIN CBG16211"/>
    <property type="match status" value="1"/>
</dbReference>
<dbReference type="Proteomes" id="UP000024635">
    <property type="component" value="Unassembled WGS sequence"/>
</dbReference>
<evidence type="ECO:0000256" key="2">
    <source>
        <dbReference type="ARBA" id="ARBA00009457"/>
    </source>
</evidence>
<gene>
    <name evidence="8" type="primary">Acey_s0028.g1722</name>
    <name evidence="8" type="synonym">Acey-W03G11.2</name>
    <name evidence="8" type="ORF">Y032_0028g1722</name>
</gene>
<name>A0A016UUP8_9BILA</name>
<comment type="caution">
    <text evidence="8">The sequence shown here is derived from an EMBL/GenBank/DDBJ whole genome shotgun (WGS) entry which is preliminary data.</text>
</comment>
<dbReference type="EMBL" id="JARK01001364">
    <property type="protein sequence ID" value="EYC18188.1"/>
    <property type="molecule type" value="Genomic_DNA"/>
</dbReference>
<reference evidence="9" key="1">
    <citation type="journal article" date="2015" name="Nat. Genet.">
        <title>The genome and transcriptome of the zoonotic hookworm Ancylostoma ceylanicum identify infection-specific gene families.</title>
        <authorList>
            <person name="Schwarz E.M."/>
            <person name="Hu Y."/>
            <person name="Antoshechkin I."/>
            <person name="Miller M.M."/>
            <person name="Sternberg P.W."/>
            <person name="Aroian R.V."/>
        </authorList>
    </citation>
    <scope>NUCLEOTIDE SEQUENCE</scope>
    <source>
        <strain evidence="9">HY135</strain>
    </source>
</reference>
<evidence type="ECO:0000256" key="3">
    <source>
        <dbReference type="ARBA" id="ARBA00022692"/>
    </source>
</evidence>
<evidence type="ECO:0000313" key="9">
    <source>
        <dbReference type="Proteomes" id="UP000024635"/>
    </source>
</evidence>
<evidence type="ECO:0000256" key="5">
    <source>
        <dbReference type="ARBA" id="ARBA00023136"/>
    </source>
</evidence>
<dbReference type="PANTHER" id="PTHR10926">
    <property type="entry name" value="CELL CYCLE CONTROL PROTEIN 50"/>
    <property type="match status" value="1"/>
</dbReference>
<keyword evidence="4 7" id="KW-1133">Transmembrane helix</keyword>
<keyword evidence="3 7" id="KW-0812">Transmembrane</keyword>
<dbReference type="InterPro" id="IPR005045">
    <property type="entry name" value="CDC50/LEM3_fam"/>
</dbReference>
<evidence type="ECO:0000256" key="6">
    <source>
        <dbReference type="PIRNR" id="PIRNR015840"/>
    </source>
</evidence>
<dbReference type="GO" id="GO:0005783">
    <property type="term" value="C:endoplasmic reticulum"/>
    <property type="evidence" value="ECO:0007669"/>
    <property type="project" value="TreeGrafter"/>
</dbReference>
<evidence type="ECO:0000313" key="8">
    <source>
        <dbReference type="EMBL" id="EYC18188.1"/>
    </source>
</evidence>
<comment type="similarity">
    <text evidence="2 6">Belongs to the CDC50/LEM3 family.</text>
</comment>
<evidence type="ECO:0000256" key="1">
    <source>
        <dbReference type="ARBA" id="ARBA00004370"/>
    </source>
</evidence>
<evidence type="ECO:0000256" key="7">
    <source>
        <dbReference type="SAM" id="Phobius"/>
    </source>
</evidence>
<dbReference type="GO" id="GO:0005886">
    <property type="term" value="C:plasma membrane"/>
    <property type="evidence" value="ECO:0007669"/>
    <property type="project" value="TreeGrafter"/>
</dbReference>
<protein>
    <recommendedName>
        <fullName evidence="10">Cell cycle control protein 50A</fullName>
    </recommendedName>
</protein>
<dbReference type="OrthoDB" id="5833585at2759"/>
<accession>A0A016UUP8</accession>
<organism evidence="8 9">
    <name type="scientific">Ancylostoma ceylanicum</name>
    <dbReference type="NCBI Taxonomy" id="53326"/>
    <lineage>
        <taxon>Eukaryota</taxon>
        <taxon>Metazoa</taxon>
        <taxon>Ecdysozoa</taxon>
        <taxon>Nematoda</taxon>
        <taxon>Chromadorea</taxon>
        <taxon>Rhabditida</taxon>
        <taxon>Rhabditina</taxon>
        <taxon>Rhabditomorpha</taxon>
        <taxon>Strongyloidea</taxon>
        <taxon>Ancylostomatidae</taxon>
        <taxon>Ancylostomatinae</taxon>
        <taxon>Ancylostoma</taxon>
    </lineage>
</organism>
<feature type="transmembrane region" description="Helical" evidence="7">
    <location>
        <begin position="20"/>
        <end position="47"/>
    </location>
</feature>
<keyword evidence="9" id="KW-1185">Reference proteome</keyword>
<evidence type="ECO:0000256" key="4">
    <source>
        <dbReference type="ARBA" id="ARBA00022989"/>
    </source>
</evidence>
<comment type="subcellular location">
    <subcellularLocation>
        <location evidence="1">Membrane</location>
    </subcellularLocation>
</comment>
<proteinExistence type="inferred from homology"/>
<dbReference type="AlphaFoldDB" id="A0A016UUP8"/>
<dbReference type="Pfam" id="PF03381">
    <property type="entry name" value="CDC50"/>
    <property type="match status" value="1"/>
</dbReference>
<sequence length="319" mass="36582">MLAISGHLLSQQHLSGCHPLPTAAIVLPTTILIGFLCIALGCVLQVANSNVLFRRIEYGNCSGCTCEIDFFLEQPWEGKVYFYYRLRHFYKTHRRIQRNVCREQLIGLHSSHCKHSAHVSKSHYSTISENGTVFYAPMGVNAAIMFNDVYTLKYLDLNEIVPLTTMGITSEDEERYYSYYAQLAPNQSWCDHEIFKDTAKPDRWKRHICEMGGYKNKDFIVWMRPVINSNFKKLHRILNNTGTFVNGLPAGNYRLYVENNYDLSYHQLAGKAFEMLRPSWYGGRDSFLSIVSIVVGAIYVIVGIVLTVMHLTKGSKQWP</sequence>
<dbReference type="GO" id="GO:0005794">
    <property type="term" value="C:Golgi apparatus"/>
    <property type="evidence" value="ECO:0007669"/>
    <property type="project" value="TreeGrafter"/>
</dbReference>
<dbReference type="PIRSF" id="PIRSF015840">
    <property type="entry name" value="DUF284_TM_euk"/>
    <property type="match status" value="1"/>
</dbReference>
<keyword evidence="5 6" id="KW-0472">Membrane</keyword>